<accession>A0A939H8X4</accession>
<organism evidence="11 12">
    <name type="scientific">Proteiniclasticum aestuarii</name>
    <dbReference type="NCBI Taxonomy" id="2817862"/>
    <lineage>
        <taxon>Bacteria</taxon>
        <taxon>Bacillati</taxon>
        <taxon>Bacillota</taxon>
        <taxon>Clostridia</taxon>
        <taxon>Eubacteriales</taxon>
        <taxon>Clostridiaceae</taxon>
        <taxon>Proteiniclasticum</taxon>
    </lineage>
</organism>
<evidence type="ECO:0000256" key="5">
    <source>
        <dbReference type="ARBA" id="ARBA00023029"/>
    </source>
</evidence>
<dbReference type="SMART" id="SM00437">
    <property type="entry name" value="TOP1Ac"/>
    <property type="match status" value="1"/>
</dbReference>
<sequence>MSKVLVLAEKPSVGKDIGKALGIHGGKDGFMEGKDYVITWAMGHLVTLAAPEEYRPEYKEWKMELLPMLPEKMKLSVIGRSAKQYNTVKHLMNRSDIKEIVIATDAGREGELVARWIIYKAGVRKPMKRLWISSVTEKAIKDGFRNLKDARNYENLYKSAEARSKADWIVGINATRALTVKHNAQLSLGRVQTPTLGIVKTREEEIRGFKPVSYHTIKVKAGGVYFHHEGGRIFREEEARKKHKSLEGKKLLVTDVKTTEKRKDAPLLYDLTELQRDASNLYGLSPKETLNTMQALYERHKVLTYPRTDSRYLTKDMTATLADRVKASAKGDLTNIGREILRKGIKEKKSFVNDQKVSDHHAIIPTEESVVLSTLTDKERKIYLLVVKRFLSVLMDPYVYKEMVVTGIIGEEIFRNKSKVTVSQGYRSLLKEQDEEEIEERETLFKKGDQLSLEKVYLEEGKTKPPAYFTDATLLSAMENPVKYMESDDKKLEAILKETSGLGTVATRADIIEKLFSSFVLEKRGKEIHITEKGRQLLDLAPEELTSPEMTARWESKLERIKNGQLKEETFIKEMEEYTKKIITEIKTSKKTFRHDNMTGQKCPTCGKNLLEVKGKKSTMLVCQDRECGFRKTLSSQSNARCPECKKKMELVGEGEGKYFKCKCGYREKLTAFQARREKEGTAMRKGEVKQYLSKINKENDEPLNSALSDALKDLFK</sequence>
<name>A0A939H8X4_9CLOT</name>
<dbReference type="RefSeq" id="WP_207599823.1">
    <property type="nucleotide sequence ID" value="NZ_JAFNJU010000007.1"/>
</dbReference>
<comment type="caution">
    <text evidence="11">The sequence shown here is derived from an EMBL/GenBank/DDBJ whole genome shotgun (WGS) entry which is preliminary data.</text>
</comment>
<dbReference type="SUPFAM" id="SSF56712">
    <property type="entry name" value="Prokaryotic type I DNA topoisomerase"/>
    <property type="match status" value="1"/>
</dbReference>
<evidence type="ECO:0000256" key="6">
    <source>
        <dbReference type="ARBA" id="ARBA00023125"/>
    </source>
</evidence>
<feature type="site" description="Interaction with DNA" evidence="8">
    <location>
        <position position="61"/>
    </location>
</feature>
<feature type="site" description="Interaction with DNA" evidence="8">
    <location>
        <position position="168"/>
    </location>
</feature>
<dbReference type="InterPro" id="IPR013824">
    <property type="entry name" value="Topo_IA_cen_sub1"/>
</dbReference>
<feature type="domain" description="Topo IA-type catalytic" evidence="10">
    <location>
        <begin position="153"/>
        <end position="583"/>
    </location>
</feature>
<dbReference type="PANTHER" id="PTHR11390">
    <property type="entry name" value="PROKARYOTIC DNA TOPOISOMERASE"/>
    <property type="match status" value="1"/>
</dbReference>
<dbReference type="InterPro" id="IPR023406">
    <property type="entry name" value="Topo_IA_AS"/>
</dbReference>
<evidence type="ECO:0000256" key="7">
    <source>
        <dbReference type="ARBA" id="ARBA00023235"/>
    </source>
</evidence>
<dbReference type="HAMAP" id="MF_00953">
    <property type="entry name" value="Topoisom_3_prok"/>
    <property type="match status" value="1"/>
</dbReference>
<dbReference type="InterPro" id="IPR034144">
    <property type="entry name" value="TOPRIM_TopoIII"/>
</dbReference>
<dbReference type="PANTHER" id="PTHR11390:SF21">
    <property type="entry name" value="DNA TOPOISOMERASE 3-ALPHA"/>
    <property type="match status" value="1"/>
</dbReference>
<keyword evidence="7 8" id="KW-0413">Isomerase</keyword>
<dbReference type="GO" id="GO:0003917">
    <property type="term" value="F:DNA topoisomerase type I (single strand cut, ATP-independent) activity"/>
    <property type="evidence" value="ECO:0007669"/>
    <property type="project" value="UniProtKB-UniRule"/>
</dbReference>
<dbReference type="InterPro" id="IPR000380">
    <property type="entry name" value="Topo_IA"/>
</dbReference>
<dbReference type="InterPro" id="IPR013825">
    <property type="entry name" value="Topo_IA_cen_sub2"/>
</dbReference>
<feature type="domain" description="Toprim" evidence="9">
    <location>
        <begin position="3"/>
        <end position="136"/>
    </location>
</feature>
<feature type="site" description="Interaction with DNA" evidence="8">
    <location>
        <position position="307"/>
    </location>
</feature>
<dbReference type="PRINTS" id="PR00417">
    <property type="entry name" value="PRTPISMRASEI"/>
</dbReference>
<dbReference type="InterPro" id="IPR013497">
    <property type="entry name" value="Topo_IA_cen"/>
</dbReference>
<dbReference type="InterPro" id="IPR003602">
    <property type="entry name" value="Topo_IA_DNA-bd_dom"/>
</dbReference>
<dbReference type="PROSITE" id="PS50880">
    <property type="entry name" value="TOPRIM"/>
    <property type="match status" value="1"/>
</dbReference>
<comment type="catalytic activity">
    <reaction evidence="1 8">
        <text>ATP-independent breakage of single-stranded DNA, followed by passage and rejoining.</text>
        <dbReference type="EC" id="5.6.2.1"/>
    </reaction>
</comment>
<evidence type="ECO:0000256" key="4">
    <source>
        <dbReference type="ARBA" id="ARBA00022842"/>
    </source>
</evidence>
<dbReference type="Pfam" id="PF01751">
    <property type="entry name" value="Toprim"/>
    <property type="match status" value="1"/>
</dbReference>
<comment type="function">
    <text evidence="8">Releases the supercoiling and torsional tension of DNA, which is introduced during the DNA replication and transcription, by transiently cleaving and rejoining one strand of the DNA duplex. Introduces a single-strand break via transesterification at a target site in duplex DNA. The scissile phosphodiester is attacked by the catalytic tyrosine of the enzyme, resulting in the formation of a DNA-(5'-phosphotyrosyl)-enzyme intermediate and the expulsion of a 3'-OH DNA strand. The free DNA strand then undergoes passage around the unbroken strand, thus removing DNA supercoils. Finally, in the religation step, the DNA 3'-OH attacks the covalent intermediate to expel the active-site tyrosine and restore the DNA phosphodiester backbone.</text>
</comment>
<evidence type="ECO:0000256" key="2">
    <source>
        <dbReference type="ARBA" id="ARBA00009446"/>
    </source>
</evidence>
<evidence type="ECO:0000259" key="9">
    <source>
        <dbReference type="PROSITE" id="PS50880"/>
    </source>
</evidence>
<dbReference type="NCBIfam" id="TIGR01056">
    <property type="entry name" value="topB"/>
    <property type="match status" value="1"/>
</dbReference>
<dbReference type="SMART" id="SM00436">
    <property type="entry name" value="TOP1Bc"/>
    <property type="match status" value="1"/>
</dbReference>
<dbReference type="NCBIfam" id="NF005829">
    <property type="entry name" value="PRK07726.1"/>
    <property type="match status" value="1"/>
</dbReference>
<dbReference type="Gene3D" id="3.40.50.140">
    <property type="match status" value="1"/>
</dbReference>
<evidence type="ECO:0000313" key="12">
    <source>
        <dbReference type="Proteomes" id="UP000664218"/>
    </source>
</evidence>
<evidence type="ECO:0000256" key="8">
    <source>
        <dbReference type="HAMAP-Rule" id="MF_00953"/>
    </source>
</evidence>
<keyword evidence="5 8" id="KW-0799">Topoisomerase</keyword>
<feature type="active site" description="O-(5'-phospho-DNA)-tyrosine intermediate" evidence="8">
    <location>
        <position position="305"/>
    </location>
</feature>
<comment type="similarity">
    <text evidence="2 8">Belongs to the type IA topoisomerase family.</text>
</comment>
<feature type="binding site" evidence="8">
    <location>
        <position position="105"/>
    </location>
    <ligand>
        <name>Mg(2+)</name>
        <dbReference type="ChEBI" id="CHEBI:18420"/>
        <note>catalytic</note>
    </ligand>
</feature>
<dbReference type="SMART" id="SM00493">
    <property type="entry name" value="TOPRIM"/>
    <property type="match status" value="1"/>
</dbReference>
<dbReference type="PROSITE" id="PS52039">
    <property type="entry name" value="TOPO_IA_2"/>
    <property type="match status" value="1"/>
</dbReference>
<dbReference type="GO" id="GO:0006310">
    <property type="term" value="P:DNA recombination"/>
    <property type="evidence" value="ECO:0007669"/>
    <property type="project" value="TreeGrafter"/>
</dbReference>
<dbReference type="GO" id="GO:0006265">
    <property type="term" value="P:DNA topological change"/>
    <property type="evidence" value="ECO:0007669"/>
    <property type="project" value="UniProtKB-UniRule"/>
</dbReference>
<evidence type="ECO:0000313" key="11">
    <source>
        <dbReference type="EMBL" id="MBO1265296.1"/>
    </source>
</evidence>
<dbReference type="InterPro" id="IPR023405">
    <property type="entry name" value="Topo_IA_core_domain"/>
</dbReference>
<evidence type="ECO:0000256" key="3">
    <source>
        <dbReference type="ARBA" id="ARBA00022723"/>
    </source>
</evidence>
<dbReference type="Gene3D" id="1.10.290.10">
    <property type="entry name" value="Topoisomerase I, domain 4"/>
    <property type="match status" value="1"/>
</dbReference>
<evidence type="ECO:0000256" key="1">
    <source>
        <dbReference type="ARBA" id="ARBA00000213"/>
    </source>
</evidence>
<dbReference type="EC" id="5.6.2.1" evidence="8"/>
<keyword evidence="12" id="KW-1185">Reference proteome</keyword>
<dbReference type="PROSITE" id="PS00396">
    <property type="entry name" value="TOPO_IA_1"/>
    <property type="match status" value="1"/>
</dbReference>
<dbReference type="Pfam" id="PF01131">
    <property type="entry name" value="Topoisom_bac"/>
    <property type="match status" value="1"/>
</dbReference>
<dbReference type="Gene3D" id="1.10.460.10">
    <property type="entry name" value="Topoisomerase I, domain 2"/>
    <property type="match status" value="1"/>
</dbReference>
<gene>
    <name evidence="8" type="primary">topB</name>
    <name evidence="11" type="ORF">J3A84_09670</name>
</gene>
<dbReference type="CDD" id="cd00186">
    <property type="entry name" value="TOP1Ac"/>
    <property type="match status" value="1"/>
</dbReference>
<dbReference type="InterPro" id="IPR006171">
    <property type="entry name" value="TOPRIM_dom"/>
</dbReference>
<proteinExistence type="inferred from homology"/>
<dbReference type="Proteomes" id="UP000664218">
    <property type="component" value="Unassembled WGS sequence"/>
</dbReference>
<keyword evidence="4 8" id="KW-0460">Magnesium</keyword>
<dbReference type="Gene3D" id="2.70.20.10">
    <property type="entry name" value="Topoisomerase I, domain 3"/>
    <property type="match status" value="1"/>
</dbReference>
<dbReference type="GO" id="GO:0006281">
    <property type="term" value="P:DNA repair"/>
    <property type="evidence" value="ECO:0007669"/>
    <property type="project" value="TreeGrafter"/>
</dbReference>
<dbReference type="InterPro" id="IPR013826">
    <property type="entry name" value="Topo_IA_cen_sub3"/>
</dbReference>
<feature type="region of interest" description="Interaction with DNA" evidence="8">
    <location>
        <begin position="187"/>
        <end position="192"/>
    </location>
</feature>
<dbReference type="InterPro" id="IPR005738">
    <property type="entry name" value="TopoIII"/>
</dbReference>
<comment type="caution">
    <text evidence="8">Lacks conserved residue(s) required for the propagation of feature annotation.</text>
</comment>
<keyword evidence="6 8" id="KW-0238">DNA-binding</keyword>
<dbReference type="AlphaFoldDB" id="A0A939H8X4"/>
<feature type="site" description="Interaction with DNA" evidence="8">
    <location>
        <position position="176"/>
    </location>
</feature>
<dbReference type="EMBL" id="JAFNJU010000007">
    <property type="protein sequence ID" value="MBO1265296.1"/>
    <property type="molecule type" value="Genomic_DNA"/>
</dbReference>
<dbReference type="GO" id="GO:0043597">
    <property type="term" value="C:cytoplasmic replication fork"/>
    <property type="evidence" value="ECO:0007669"/>
    <property type="project" value="TreeGrafter"/>
</dbReference>
<dbReference type="GO" id="GO:0003677">
    <property type="term" value="F:DNA binding"/>
    <property type="evidence" value="ECO:0007669"/>
    <property type="project" value="UniProtKB-KW"/>
</dbReference>
<feature type="binding site" evidence="8">
    <location>
        <position position="9"/>
    </location>
    <ligand>
        <name>Mg(2+)</name>
        <dbReference type="ChEBI" id="CHEBI:18420"/>
        <note>catalytic</note>
    </ligand>
</feature>
<evidence type="ECO:0000259" key="10">
    <source>
        <dbReference type="PROSITE" id="PS52039"/>
    </source>
</evidence>
<comment type="cofactor">
    <cofactor evidence="8">
        <name>Mg(2+)</name>
        <dbReference type="ChEBI" id="CHEBI:18420"/>
    </cofactor>
</comment>
<dbReference type="GO" id="GO:0000287">
    <property type="term" value="F:magnesium ion binding"/>
    <property type="evidence" value="ECO:0007669"/>
    <property type="project" value="UniProtKB-UniRule"/>
</dbReference>
<dbReference type="InterPro" id="IPR003601">
    <property type="entry name" value="Topo_IA_2"/>
</dbReference>
<keyword evidence="3 8" id="KW-0479">Metal-binding</keyword>
<protein>
    <recommendedName>
        <fullName evidence="8">DNA topoisomerase 3</fullName>
        <ecNumber evidence="8">5.6.2.1</ecNumber>
    </recommendedName>
    <alternativeName>
        <fullName evidence="8">DNA topoisomerase III</fullName>
    </alternativeName>
</protein>
<dbReference type="CDD" id="cd03362">
    <property type="entry name" value="TOPRIM_TopoIA_TopoIII"/>
    <property type="match status" value="1"/>
</dbReference>
<reference evidence="11" key="1">
    <citation type="submission" date="2021-03" db="EMBL/GenBank/DDBJ databases">
        <title>Proteiniclasticum marinus sp. nov., isolated from tidal flat sediment.</title>
        <authorList>
            <person name="Namirimu T."/>
            <person name="Yang J.-A."/>
            <person name="Yang S.-H."/>
            <person name="Kim Y.-J."/>
            <person name="Kwon K.K."/>
        </authorList>
    </citation>
    <scope>NUCLEOTIDE SEQUENCE</scope>
    <source>
        <strain evidence="11">SCR006</strain>
    </source>
</reference>